<accession>A0ABT4Q4E7</accession>
<dbReference type="Proteomes" id="UP001527882">
    <property type="component" value="Unassembled WGS sequence"/>
</dbReference>
<dbReference type="EMBL" id="JAQAGZ010000002">
    <property type="protein sequence ID" value="MCZ8511657.1"/>
    <property type="molecule type" value="Genomic_DNA"/>
</dbReference>
<reference evidence="1 2" key="1">
    <citation type="submission" date="2022-12" db="EMBL/GenBank/DDBJ databases">
        <title>Draft genome sequence of Paenibacillus sp. dW9.</title>
        <authorList>
            <person name="Choi E.-W."/>
            <person name="Kim D.-U."/>
        </authorList>
    </citation>
    <scope>NUCLEOTIDE SEQUENCE [LARGE SCALE GENOMIC DNA]</scope>
    <source>
        <strain evidence="2">dW9</strain>
    </source>
</reference>
<gene>
    <name evidence="1" type="ORF">O9H85_04260</name>
</gene>
<name>A0ABT4Q4E7_9BACL</name>
<evidence type="ECO:0000313" key="1">
    <source>
        <dbReference type="EMBL" id="MCZ8511657.1"/>
    </source>
</evidence>
<dbReference type="Pfam" id="PF04305">
    <property type="entry name" value="DUF455"/>
    <property type="match status" value="1"/>
</dbReference>
<sequence>MVKMLAMAQQKKRSVEAASEMLKRLFFMEKEVMRTSGGYLTSISNWELKKIVPLHMWQDSLRADALRTRVLEMRYPRRDIDQNHDPKLVQFAELLVRCRNDREFVEGAYFVVKRALKMAYQLYLQDADPLDDAPTVAFMKRYSDEIGEQLLDIQDIYPTLAQLHPQIDLWQTELSQLLRDIGGILGVEKTDSLDESRYQALLGWPAYELPLVPVRDPRFEKALYHLPSNFLAEDASFLEHQIHMGINHINEMWACEATATMMWKWDDMPWEFYSDTARWCYDELRHCLMGEERLKAWGFEIGVDIPMVADHYISQSEHGELAILALIHRFESASPGWKSGLLRQFSGQGDTASAQDFDYDWADESIHMQYGHKWLLHRLKGDIDAMEDMLEEAASRWNTWINNARREWDYEPFRSRIQAKIKQLEAMQDG</sequence>
<organism evidence="1 2">
    <name type="scientific">Paenibacillus gyeongsangnamensis</name>
    <dbReference type="NCBI Taxonomy" id="3388067"/>
    <lineage>
        <taxon>Bacteria</taxon>
        <taxon>Bacillati</taxon>
        <taxon>Bacillota</taxon>
        <taxon>Bacilli</taxon>
        <taxon>Bacillales</taxon>
        <taxon>Paenibacillaceae</taxon>
        <taxon>Paenibacillus</taxon>
    </lineage>
</organism>
<evidence type="ECO:0000313" key="2">
    <source>
        <dbReference type="Proteomes" id="UP001527882"/>
    </source>
</evidence>
<dbReference type="RefSeq" id="WP_269880052.1">
    <property type="nucleotide sequence ID" value="NZ_JAQAGZ010000002.1"/>
</dbReference>
<dbReference type="InterPro" id="IPR007402">
    <property type="entry name" value="DUF455"/>
</dbReference>
<comment type="caution">
    <text evidence="1">The sequence shown here is derived from an EMBL/GenBank/DDBJ whole genome shotgun (WGS) entry which is preliminary data.</text>
</comment>
<keyword evidence="2" id="KW-1185">Reference proteome</keyword>
<protein>
    <submittedName>
        <fullName evidence="1">DUF455 family protein</fullName>
    </submittedName>
</protein>
<proteinExistence type="predicted"/>